<accession>A0A9D4Z2Z5</accession>
<evidence type="ECO:0000256" key="1">
    <source>
        <dbReference type="ARBA" id="ARBA00004123"/>
    </source>
</evidence>
<dbReference type="GO" id="GO:0000723">
    <property type="term" value="P:telomere maintenance"/>
    <property type="evidence" value="ECO:0007669"/>
    <property type="project" value="TreeGrafter"/>
</dbReference>
<dbReference type="GO" id="GO:0031573">
    <property type="term" value="P:mitotic intra-S DNA damage checkpoint signaling"/>
    <property type="evidence" value="ECO:0007669"/>
    <property type="project" value="TreeGrafter"/>
</dbReference>
<dbReference type="InterPro" id="IPR007150">
    <property type="entry name" value="HUS1/Mec3"/>
</dbReference>
<protein>
    <recommendedName>
        <fullName evidence="4">Checkpoint protein</fullName>
    </recommendedName>
</protein>
<dbReference type="GO" id="GO:0044778">
    <property type="term" value="P:meiotic DNA integrity checkpoint signaling"/>
    <property type="evidence" value="ECO:0007669"/>
    <property type="project" value="TreeGrafter"/>
</dbReference>
<dbReference type="PANTHER" id="PTHR12900">
    <property type="entry name" value="MITOTIC AND DNA DAMAGE CHECKPOINT PROTEIN HUS1"/>
    <property type="match status" value="1"/>
</dbReference>
<evidence type="ECO:0000256" key="4">
    <source>
        <dbReference type="PIRNR" id="PIRNR011312"/>
    </source>
</evidence>
<dbReference type="InterPro" id="IPR016580">
    <property type="entry name" value="HUS1"/>
</dbReference>
<comment type="similarity">
    <text evidence="2 4">Belongs to the HUS1 family.</text>
</comment>
<evidence type="ECO:0000256" key="2">
    <source>
        <dbReference type="ARBA" id="ARBA00005563"/>
    </source>
</evidence>
<dbReference type="EMBL" id="SIDB01000001">
    <property type="protein sequence ID" value="KAI3438611.1"/>
    <property type="molecule type" value="Genomic_DNA"/>
</dbReference>
<keyword evidence="6" id="KW-1185">Reference proteome</keyword>
<sequence length="327" mass="36060">MKFKATLCDRGLRVLEKGFLPTLEKLGKRCQLLLGTEDVHLIQAVSDTDGLHVTARLANVVLFEEEGFKCQSRYNNQIAFSVDIVLLLKVLRAAVAHDADALEVKLAMRSIPCTTAGAAVQQRPTLAFSWRGHNVTMVQELPISQPYSQRDVEELVRQRDITSLSPFYLDLQDEVLRVQALTDKLKGMSNELLMATTKHGDLHLEVHTTGVEFGAEIRGLSVLPAAATEGLQLLVAETPAERLEEARAAGESAQVVVLQKHLAKALHSSQLTQPAQLLCGIAERGTHVHIMFVYRDPFSDGGYDDNISLSFKLPVREDTLYGGELDP</sequence>
<dbReference type="GO" id="GO:0035861">
    <property type="term" value="C:site of double-strand break"/>
    <property type="evidence" value="ECO:0007669"/>
    <property type="project" value="TreeGrafter"/>
</dbReference>
<keyword evidence="3" id="KW-0539">Nucleus</keyword>
<dbReference type="GO" id="GO:0006289">
    <property type="term" value="P:nucleotide-excision repair"/>
    <property type="evidence" value="ECO:0007669"/>
    <property type="project" value="TreeGrafter"/>
</dbReference>
<dbReference type="Pfam" id="PF04005">
    <property type="entry name" value="Hus1"/>
    <property type="match status" value="1"/>
</dbReference>
<evidence type="ECO:0000256" key="3">
    <source>
        <dbReference type="ARBA" id="ARBA00023242"/>
    </source>
</evidence>
<organism evidence="5 6">
    <name type="scientific">Chlorella vulgaris</name>
    <name type="common">Green alga</name>
    <dbReference type="NCBI Taxonomy" id="3077"/>
    <lineage>
        <taxon>Eukaryota</taxon>
        <taxon>Viridiplantae</taxon>
        <taxon>Chlorophyta</taxon>
        <taxon>core chlorophytes</taxon>
        <taxon>Trebouxiophyceae</taxon>
        <taxon>Chlorellales</taxon>
        <taxon>Chlorellaceae</taxon>
        <taxon>Chlorella clade</taxon>
        <taxon>Chlorella</taxon>
    </lineage>
</organism>
<dbReference type="Gene3D" id="3.70.10.10">
    <property type="match status" value="1"/>
</dbReference>
<dbReference type="GO" id="GO:0005730">
    <property type="term" value="C:nucleolus"/>
    <property type="evidence" value="ECO:0007669"/>
    <property type="project" value="InterPro"/>
</dbReference>
<dbReference type="PIRSF" id="PIRSF011312">
    <property type="entry name" value="Cell_cycle_HUS1"/>
    <property type="match status" value="1"/>
</dbReference>
<dbReference type="AlphaFoldDB" id="A0A9D4Z2Z5"/>
<dbReference type="GO" id="GO:0033314">
    <property type="term" value="P:mitotic DNA replication checkpoint signaling"/>
    <property type="evidence" value="ECO:0007669"/>
    <property type="project" value="TreeGrafter"/>
</dbReference>
<evidence type="ECO:0000313" key="5">
    <source>
        <dbReference type="EMBL" id="KAI3438611.1"/>
    </source>
</evidence>
<reference evidence="5" key="2">
    <citation type="submission" date="2020-11" db="EMBL/GenBank/DDBJ databases">
        <authorList>
            <person name="Cecchin M."/>
            <person name="Marcolungo L."/>
            <person name="Rossato M."/>
            <person name="Girolomoni L."/>
            <person name="Cosentino E."/>
            <person name="Cuine S."/>
            <person name="Li-Beisson Y."/>
            <person name="Delledonne M."/>
            <person name="Ballottari M."/>
        </authorList>
    </citation>
    <scope>NUCLEOTIDE SEQUENCE</scope>
    <source>
        <strain evidence="5">211/11P</strain>
        <tissue evidence="5">Whole cell</tissue>
    </source>
</reference>
<proteinExistence type="inferred from homology"/>
<name>A0A9D4Z2Z5_CHLVU</name>
<gene>
    <name evidence="5" type="ORF">D9Q98_001034</name>
</gene>
<dbReference type="PANTHER" id="PTHR12900:SF0">
    <property type="entry name" value="CHECKPOINT PROTEIN"/>
    <property type="match status" value="1"/>
</dbReference>
<comment type="subcellular location">
    <subcellularLocation>
        <location evidence="1">Nucleus</location>
    </subcellularLocation>
</comment>
<reference evidence="5" key="1">
    <citation type="journal article" date="2019" name="Plant J.">
        <title>Chlorella vulgaris genome assembly and annotation reveals the molecular basis for metabolic acclimation to high light conditions.</title>
        <authorList>
            <person name="Cecchin M."/>
            <person name="Marcolungo L."/>
            <person name="Rossato M."/>
            <person name="Girolomoni L."/>
            <person name="Cosentino E."/>
            <person name="Cuine S."/>
            <person name="Li-Beisson Y."/>
            <person name="Delledonne M."/>
            <person name="Ballottari M."/>
        </authorList>
    </citation>
    <scope>NUCLEOTIDE SEQUENCE</scope>
    <source>
        <strain evidence="5">211/11P</strain>
    </source>
</reference>
<dbReference type="OrthoDB" id="337750at2759"/>
<dbReference type="GO" id="GO:0030896">
    <property type="term" value="C:checkpoint clamp complex"/>
    <property type="evidence" value="ECO:0007669"/>
    <property type="project" value="InterPro"/>
</dbReference>
<dbReference type="GO" id="GO:0000724">
    <property type="term" value="P:double-strand break repair via homologous recombination"/>
    <property type="evidence" value="ECO:0007669"/>
    <property type="project" value="TreeGrafter"/>
</dbReference>
<dbReference type="Proteomes" id="UP001055712">
    <property type="component" value="Unassembled WGS sequence"/>
</dbReference>
<comment type="caution">
    <text evidence="5">The sequence shown here is derived from an EMBL/GenBank/DDBJ whole genome shotgun (WGS) entry which is preliminary data.</text>
</comment>
<evidence type="ECO:0000313" key="6">
    <source>
        <dbReference type="Proteomes" id="UP001055712"/>
    </source>
</evidence>